<dbReference type="Gene3D" id="1.20.1280.50">
    <property type="match status" value="1"/>
</dbReference>
<dbReference type="PROSITE" id="PS50181">
    <property type="entry name" value="FBOX"/>
    <property type="match status" value="1"/>
</dbReference>
<name>A0A9P3HD59_9FUNG</name>
<reference evidence="3" key="1">
    <citation type="submission" date="2021-11" db="EMBL/GenBank/DDBJ databases">
        <authorList>
            <person name="Herlambang A."/>
            <person name="Guo Y."/>
            <person name="Takashima Y."/>
            <person name="Nishizawa T."/>
        </authorList>
    </citation>
    <scope>NUCLEOTIDE SEQUENCE</scope>
    <source>
        <strain evidence="3">E1425</strain>
    </source>
</reference>
<dbReference type="SUPFAM" id="SSF52047">
    <property type="entry name" value="RNI-like"/>
    <property type="match status" value="1"/>
</dbReference>
<feature type="domain" description="F-box" evidence="2">
    <location>
        <begin position="1"/>
        <end position="42"/>
    </location>
</feature>
<protein>
    <recommendedName>
        <fullName evidence="2">F-box domain-containing protein</fullName>
    </recommendedName>
</protein>
<reference evidence="3" key="2">
    <citation type="journal article" date="2022" name="Microbiol. Resour. Announc.">
        <title>Whole-Genome Sequence of Entomortierella parvispora E1425, a Mucoromycotan Fungus Associated with Burkholderiaceae-Related Endosymbiotic Bacteria.</title>
        <authorList>
            <person name="Herlambang A."/>
            <person name="Guo Y."/>
            <person name="Takashima Y."/>
            <person name="Narisawa K."/>
            <person name="Ohta H."/>
            <person name="Nishizawa T."/>
        </authorList>
    </citation>
    <scope>NUCLEOTIDE SEQUENCE</scope>
    <source>
        <strain evidence="3">E1425</strain>
    </source>
</reference>
<dbReference type="InterPro" id="IPR032675">
    <property type="entry name" value="LRR_dom_sf"/>
</dbReference>
<accession>A0A9P3HD59</accession>
<comment type="caution">
    <text evidence="3">The sequence shown here is derived from an EMBL/GenBank/DDBJ whole genome shotgun (WGS) entry which is preliminary data.</text>
</comment>
<feature type="region of interest" description="Disordered" evidence="1">
    <location>
        <begin position="88"/>
        <end position="110"/>
    </location>
</feature>
<dbReference type="Proteomes" id="UP000827284">
    <property type="component" value="Unassembled WGS sequence"/>
</dbReference>
<evidence type="ECO:0000259" key="2">
    <source>
        <dbReference type="PROSITE" id="PS50181"/>
    </source>
</evidence>
<dbReference type="InterPro" id="IPR036047">
    <property type="entry name" value="F-box-like_dom_sf"/>
</dbReference>
<dbReference type="AlphaFoldDB" id="A0A9P3HD59"/>
<feature type="compositionally biased region" description="Acidic residues" evidence="1">
    <location>
        <begin position="88"/>
        <end position="101"/>
    </location>
</feature>
<evidence type="ECO:0000313" key="3">
    <source>
        <dbReference type="EMBL" id="GJJ74163.1"/>
    </source>
</evidence>
<dbReference type="OrthoDB" id="2335874at2759"/>
<sequence>MNLPPELLYMIGEYLDPRDAISCLQVSQAWLLSFAECAFKAVTIVSGPEDPNNELVPPKGWLEKYGGLIENLDLRINMPLQCLIATAEPEDPNQDPDDLEEGNQVSAEPDGDQATAIVLFPRLRTIDFGAHGSLKDLEHWLLNSPRLEALYLRYAKSLPTTDTCPGRVIAAKDRGLHLLQNCQELRRLDIDNRGYDAIELQDLAELLHHWPPSLTEFILADDGFFCPWFEPLSSVLMRMTVLDFCECGEVEDWMFKQIMCSCPNLAEFGWHIFVVEDLFCEGDAGAARTEYSSSSSTTATASTASVSSESRGVRMGPWVCTGLRKLTFSVIIWSNTPLCNRAAMEHLALLKDLRWFAVDQMSCELMSDESQDLFLRDYPWPEEYCGHPEWSLKMGPEVHWIREIWPLLESFEVQEWNWTYTD</sequence>
<gene>
    <name evidence="3" type="ORF">EMPS_06521</name>
</gene>
<dbReference type="InterPro" id="IPR001810">
    <property type="entry name" value="F-box_dom"/>
</dbReference>
<dbReference type="Pfam" id="PF12937">
    <property type="entry name" value="F-box-like"/>
    <property type="match status" value="1"/>
</dbReference>
<dbReference type="CDD" id="cd09917">
    <property type="entry name" value="F-box_SF"/>
    <property type="match status" value="1"/>
</dbReference>
<dbReference type="EMBL" id="BQFW01000008">
    <property type="protein sequence ID" value="GJJ74163.1"/>
    <property type="molecule type" value="Genomic_DNA"/>
</dbReference>
<keyword evidence="4" id="KW-1185">Reference proteome</keyword>
<organism evidence="3 4">
    <name type="scientific">Entomortierella parvispora</name>
    <dbReference type="NCBI Taxonomy" id="205924"/>
    <lineage>
        <taxon>Eukaryota</taxon>
        <taxon>Fungi</taxon>
        <taxon>Fungi incertae sedis</taxon>
        <taxon>Mucoromycota</taxon>
        <taxon>Mortierellomycotina</taxon>
        <taxon>Mortierellomycetes</taxon>
        <taxon>Mortierellales</taxon>
        <taxon>Mortierellaceae</taxon>
        <taxon>Entomortierella</taxon>
    </lineage>
</organism>
<dbReference type="SUPFAM" id="SSF81383">
    <property type="entry name" value="F-box domain"/>
    <property type="match status" value="1"/>
</dbReference>
<dbReference type="Gene3D" id="3.80.10.10">
    <property type="entry name" value="Ribonuclease Inhibitor"/>
    <property type="match status" value="1"/>
</dbReference>
<evidence type="ECO:0000256" key="1">
    <source>
        <dbReference type="SAM" id="MobiDB-lite"/>
    </source>
</evidence>
<evidence type="ECO:0000313" key="4">
    <source>
        <dbReference type="Proteomes" id="UP000827284"/>
    </source>
</evidence>
<proteinExistence type="predicted"/>